<dbReference type="Proteomes" id="UP000586976">
    <property type="component" value="Unassembled WGS sequence"/>
</dbReference>
<keyword evidence="6 7" id="KW-0034">Amyloid</keyword>
<dbReference type="Pfam" id="PF03777">
    <property type="entry name" value="ChpA-C"/>
    <property type="match status" value="1"/>
</dbReference>
<feature type="region of interest" description="Disordered" evidence="8">
    <location>
        <begin position="63"/>
        <end position="113"/>
    </location>
</feature>
<protein>
    <submittedName>
        <fullName evidence="10">Chaplin</fullName>
    </submittedName>
</protein>
<dbReference type="InterPro" id="IPR005528">
    <property type="entry name" value="ChpA-H"/>
</dbReference>
<evidence type="ECO:0000256" key="1">
    <source>
        <dbReference type="ARBA" id="ARBA00004191"/>
    </source>
</evidence>
<keyword evidence="11" id="KW-1185">Reference proteome</keyword>
<dbReference type="PROSITE" id="PS51884">
    <property type="entry name" value="CHAPLIN"/>
    <property type="match status" value="1"/>
</dbReference>
<comment type="caution">
    <text evidence="10">The sequence shown here is derived from an EMBL/GenBank/DDBJ whole genome shotgun (WGS) entry which is preliminary data.</text>
</comment>
<keyword evidence="5" id="KW-0130">Cell adhesion</keyword>
<keyword evidence="2" id="KW-0134">Cell wall</keyword>
<sequence>MAVGMASPALADADANGYASDSPGILSGNVIQAPIHVPVNVCGNTINVIGFLNPAIGNDCVNNGSGPDGGHDGPPFGHKPPYYDGGHDHHPWDKGKCEPCKPDHPDPCEEDGI</sequence>
<evidence type="ECO:0000313" key="11">
    <source>
        <dbReference type="Proteomes" id="UP000586976"/>
    </source>
</evidence>
<evidence type="ECO:0000256" key="2">
    <source>
        <dbReference type="ARBA" id="ARBA00022512"/>
    </source>
</evidence>
<feature type="domain" description="Chaplin" evidence="9">
    <location>
        <begin position="22"/>
        <end position="62"/>
    </location>
</feature>
<feature type="compositionally biased region" description="Basic and acidic residues" evidence="8">
    <location>
        <begin position="85"/>
        <end position="107"/>
    </location>
</feature>
<accession>A0A7W2CXQ9</accession>
<proteinExistence type="predicted"/>
<evidence type="ECO:0000256" key="6">
    <source>
        <dbReference type="ARBA" id="ARBA00023087"/>
    </source>
</evidence>
<evidence type="ECO:0000256" key="5">
    <source>
        <dbReference type="ARBA" id="ARBA00022889"/>
    </source>
</evidence>
<evidence type="ECO:0000259" key="9">
    <source>
        <dbReference type="PROSITE" id="PS51884"/>
    </source>
</evidence>
<dbReference type="EMBL" id="JACEQY010000004">
    <property type="protein sequence ID" value="MBA4861038.1"/>
    <property type="molecule type" value="Genomic_DNA"/>
</dbReference>
<gene>
    <name evidence="10" type="ORF">H1V43_06510</name>
</gene>
<reference evidence="10 11" key="1">
    <citation type="submission" date="2020-07" db="EMBL/GenBank/DDBJ databases">
        <title>Streptomyces isolated from Indian soil.</title>
        <authorList>
            <person name="Mandal S."/>
            <person name="Maiti P.K."/>
        </authorList>
    </citation>
    <scope>NUCLEOTIDE SEQUENCE [LARGE SCALE GENOMIC DNA]</scope>
    <source>
        <strain evidence="10 11">PSKA54</strain>
    </source>
</reference>
<evidence type="ECO:0000256" key="4">
    <source>
        <dbReference type="ARBA" id="ARBA00022729"/>
    </source>
</evidence>
<comment type="subcellular location">
    <subcellularLocation>
        <location evidence="1">Secreted</location>
        <location evidence="1">Cell wall</location>
    </subcellularLocation>
</comment>
<evidence type="ECO:0000256" key="8">
    <source>
        <dbReference type="SAM" id="MobiDB-lite"/>
    </source>
</evidence>
<evidence type="ECO:0000256" key="3">
    <source>
        <dbReference type="ARBA" id="ARBA00022525"/>
    </source>
</evidence>
<evidence type="ECO:0000256" key="7">
    <source>
        <dbReference type="PROSITE-ProRule" id="PRU01232"/>
    </source>
</evidence>
<evidence type="ECO:0000313" key="10">
    <source>
        <dbReference type="EMBL" id="MBA4861038.1"/>
    </source>
</evidence>
<dbReference type="GO" id="GO:0007155">
    <property type="term" value="P:cell adhesion"/>
    <property type="evidence" value="ECO:0007669"/>
    <property type="project" value="UniProtKB-KW"/>
</dbReference>
<dbReference type="AlphaFoldDB" id="A0A7W2CXQ9"/>
<organism evidence="10 11">
    <name type="scientific">Streptomyces himalayensis subsp. aureolus</name>
    <dbReference type="NCBI Taxonomy" id="2758039"/>
    <lineage>
        <taxon>Bacteria</taxon>
        <taxon>Bacillati</taxon>
        <taxon>Actinomycetota</taxon>
        <taxon>Actinomycetes</taxon>
        <taxon>Kitasatosporales</taxon>
        <taxon>Streptomycetaceae</taxon>
        <taxon>Streptomyces</taxon>
        <taxon>Streptomyces himalayensis</taxon>
    </lineage>
</organism>
<keyword evidence="4" id="KW-0732">Signal</keyword>
<name>A0A7W2CXQ9_9ACTN</name>
<keyword evidence="3" id="KW-0964">Secreted</keyword>